<feature type="binding site" evidence="12">
    <location>
        <position position="91"/>
    </location>
    <ligand>
        <name>ATP</name>
        <dbReference type="ChEBI" id="CHEBI:30616"/>
    </ligand>
</feature>
<evidence type="ECO:0000256" key="8">
    <source>
        <dbReference type="ARBA" id="ARBA00022801"/>
    </source>
</evidence>
<comment type="catalytic activity">
    <reaction evidence="12">
        <text>a tRNA with a 3' CCA end + 2 CTP + ATP = a tRNA with a 3' CCACCA end + 3 diphosphate</text>
        <dbReference type="Rhea" id="RHEA:76235"/>
        <dbReference type="Rhea" id="RHEA-COMP:10468"/>
        <dbReference type="Rhea" id="RHEA-COMP:18655"/>
        <dbReference type="ChEBI" id="CHEBI:30616"/>
        <dbReference type="ChEBI" id="CHEBI:33019"/>
        <dbReference type="ChEBI" id="CHEBI:37563"/>
        <dbReference type="ChEBI" id="CHEBI:83071"/>
        <dbReference type="ChEBI" id="CHEBI:195187"/>
    </reaction>
</comment>
<gene>
    <name evidence="12" type="primary">cca</name>
    <name evidence="14" type="ORF">ACFOEK_07210</name>
</gene>
<dbReference type="EMBL" id="JBHRSZ010000002">
    <property type="protein sequence ID" value="MFC3150810.1"/>
    <property type="molecule type" value="Genomic_DNA"/>
</dbReference>
<feature type="binding site" evidence="12">
    <location>
        <position position="91"/>
    </location>
    <ligand>
        <name>CTP</name>
        <dbReference type="ChEBI" id="CHEBI:37563"/>
    </ligand>
</feature>
<dbReference type="Pfam" id="PF01966">
    <property type="entry name" value="HD"/>
    <property type="match status" value="1"/>
</dbReference>
<sequence>MKTYLVGGAVRDQLLNLSVSDRDWVVVGASPEEMTAQGYRSVGKDFPVFLHPESHEEYALARKEKKDGHGYKGFVCDFSPDVTLEEDLLRRDLTINAMAQGSQGEIIDPYNGQQDLEEKQLRHVSDAFSEDPLRVLRVARFAARFHHLGFQVAAETLQLMSDIAHSGELDYLTAERVWKETERALTEQSPHVYFDVLRQCNALKIIFPEVDQLFGVPQRKEYHPEIDSGIHTLMVLEQATALSDEVAVRFAALTHDLGKGITPEEMLPRHIGHEFKGLQLVEALCQRLKVPNKMRELALLVCELHLQCHTAFQLKPSTVLKLLDKLDAWRKPERFEHFLLACEADAKGRTGYENIDYPQAEYLRQAHQQCLSVQAGDIAKAGFKGAAIREEVNRQRVMLLQEHKRLNVNVTEDTSSHS</sequence>
<evidence type="ECO:0000256" key="3">
    <source>
        <dbReference type="ARBA" id="ARBA00022694"/>
    </source>
</evidence>
<dbReference type="CDD" id="cd00077">
    <property type="entry name" value="HDc"/>
    <property type="match status" value="1"/>
</dbReference>
<comment type="catalytic activity">
    <reaction evidence="12">
        <text>a tRNA precursor + 2 CTP + ATP = a tRNA with a 3' CCA end + 3 diphosphate</text>
        <dbReference type="Rhea" id="RHEA:14433"/>
        <dbReference type="Rhea" id="RHEA-COMP:10465"/>
        <dbReference type="Rhea" id="RHEA-COMP:10468"/>
        <dbReference type="ChEBI" id="CHEBI:30616"/>
        <dbReference type="ChEBI" id="CHEBI:33019"/>
        <dbReference type="ChEBI" id="CHEBI:37563"/>
        <dbReference type="ChEBI" id="CHEBI:74896"/>
        <dbReference type="ChEBI" id="CHEBI:83071"/>
        <dbReference type="EC" id="2.7.7.72"/>
    </reaction>
</comment>
<feature type="binding site" evidence="12">
    <location>
        <position position="8"/>
    </location>
    <ligand>
        <name>ATP</name>
        <dbReference type="ChEBI" id="CHEBI:30616"/>
    </ligand>
</feature>
<feature type="binding site" evidence="12">
    <location>
        <position position="8"/>
    </location>
    <ligand>
        <name>CTP</name>
        <dbReference type="ChEBI" id="CHEBI:37563"/>
    </ligand>
</feature>
<dbReference type="InterPro" id="IPR043519">
    <property type="entry name" value="NT_sf"/>
</dbReference>
<name>A0ABV7HAF2_9GAMM</name>
<comment type="cofactor">
    <cofactor evidence="12">
        <name>Mg(2+)</name>
        <dbReference type="ChEBI" id="CHEBI:18420"/>
    </cofactor>
    <text evidence="12">Magnesium is required for nucleotidyltransferase activity.</text>
</comment>
<evidence type="ECO:0000313" key="14">
    <source>
        <dbReference type="EMBL" id="MFC3150810.1"/>
    </source>
</evidence>
<dbReference type="Pfam" id="PF01743">
    <property type="entry name" value="PolyA_pol"/>
    <property type="match status" value="1"/>
</dbReference>
<dbReference type="Pfam" id="PF12627">
    <property type="entry name" value="PolyA_pol_RNAbd"/>
    <property type="match status" value="1"/>
</dbReference>
<dbReference type="SUPFAM" id="SSF81301">
    <property type="entry name" value="Nucleotidyltransferase"/>
    <property type="match status" value="1"/>
</dbReference>
<protein>
    <recommendedName>
        <fullName evidence="12">Multifunctional CCA protein</fullName>
    </recommendedName>
    <domain>
        <recommendedName>
            <fullName evidence="12">CCA-adding enzyme</fullName>
            <ecNumber evidence="12">2.7.7.72</ecNumber>
        </recommendedName>
        <alternativeName>
            <fullName evidence="12">CCA tRNA nucleotidyltransferase</fullName>
        </alternativeName>
        <alternativeName>
            <fullName evidence="12">tRNA CCA-pyrophosphorylase</fullName>
        </alternativeName>
        <alternativeName>
            <fullName evidence="12">tRNA adenylyl-/cytidylyl-transferase</fullName>
        </alternativeName>
        <alternativeName>
            <fullName evidence="12">tRNA nucleotidyltransferase</fullName>
        </alternativeName>
        <alternativeName>
            <fullName evidence="12">tRNA-NT</fullName>
        </alternativeName>
    </domain>
    <domain>
        <recommendedName>
            <fullName evidence="12">2'-nucleotidase</fullName>
            <ecNumber evidence="12">3.1.3.-</ecNumber>
        </recommendedName>
    </domain>
    <domain>
        <recommendedName>
            <fullName evidence="12">2',3'-cyclic phosphodiesterase</fullName>
            <ecNumber evidence="12">3.1.4.-</ecNumber>
        </recommendedName>
    </domain>
    <domain>
        <recommendedName>
            <fullName evidence="12">Phosphatase</fullName>
        </recommendedName>
    </domain>
</protein>
<comment type="similarity">
    <text evidence="12">Belongs to the tRNA nucleotidyltransferase/poly(A) polymerase family. Bacterial CCA-adding enzyme type 1 subfamily.</text>
</comment>
<comment type="function">
    <text evidence="12">Catalyzes the addition and repair of the essential 3'-terminal CCA sequence in tRNAs without using a nucleic acid template. Adds these three nucleotides in the order of C, C, and A to the tRNA nucleotide-73, using CTP and ATP as substrates and producing inorganic pyrophosphate. tRNA 3'-terminal CCA addition is required both for tRNA processing and repair. Also involved in tRNA surveillance by mediating tandem CCA addition to generate a CCACCA at the 3' terminus of unstable tRNAs. While stable tRNAs receive only 3'-terminal CCA, unstable tRNAs are marked with CCACCA and rapidly degraded.</text>
</comment>
<feature type="binding site" evidence="12">
    <location>
        <position position="21"/>
    </location>
    <ligand>
        <name>Mg(2+)</name>
        <dbReference type="ChEBI" id="CHEBI:18420"/>
    </ligand>
</feature>
<reference evidence="15" key="1">
    <citation type="journal article" date="2019" name="Int. J. Syst. Evol. Microbiol.">
        <title>The Global Catalogue of Microorganisms (GCM) 10K type strain sequencing project: providing services to taxonomists for standard genome sequencing and annotation.</title>
        <authorList>
            <consortium name="The Broad Institute Genomics Platform"/>
            <consortium name="The Broad Institute Genome Sequencing Center for Infectious Disease"/>
            <person name="Wu L."/>
            <person name="Ma J."/>
        </authorList>
    </citation>
    <scope>NUCLEOTIDE SEQUENCE [LARGE SCALE GENOMIC DNA]</scope>
    <source>
        <strain evidence="15">KCTC 52438</strain>
    </source>
</reference>
<evidence type="ECO:0000256" key="9">
    <source>
        <dbReference type="ARBA" id="ARBA00022840"/>
    </source>
</evidence>
<evidence type="ECO:0000256" key="7">
    <source>
        <dbReference type="ARBA" id="ARBA00022800"/>
    </source>
</evidence>
<keyword evidence="3 12" id="KW-0819">tRNA processing</keyword>
<keyword evidence="10 12" id="KW-0460">Magnesium</keyword>
<evidence type="ECO:0000256" key="12">
    <source>
        <dbReference type="HAMAP-Rule" id="MF_01261"/>
    </source>
</evidence>
<dbReference type="InterPro" id="IPR032828">
    <property type="entry name" value="PolyA_RNA-bd"/>
</dbReference>
<dbReference type="GO" id="GO:0016787">
    <property type="term" value="F:hydrolase activity"/>
    <property type="evidence" value="ECO:0007669"/>
    <property type="project" value="UniProtKB-KW"/>
</dbReference>
<dbReference type="EC" id="3.1.4.-" evidence="12"/>
<feature type="binding site" evidence="12">
    <location>
        <position position="137"/>
    </location>
    <ligand>
        <name>ATP</name>
        <dbReference type="ChEBI" id="CHEBI:30616"/>
    </ligand>
</feature>
<keyword evidence="11 12" id="KW-0694">RNA-binding</keyword>
<feature type="binding site" evidence="12">
    <location>
        <position position="11"/>
    </location>
    <ligand>
        <name>ATP</name>
        <dbReference type="ChEBI" id="CHEBI:30616"/>
    </ligand>
</feature>
<dbReference type="Proteomes" id="UP001595476">
    <property type="component" value="Unassembled WGS sequence"/>
</dbReference>
<dbReference type="PANTHER" id="PTHR47545:SF1">
    <property type="entry name" value="MULTIFUNCTIONAL CCA PROTEIN"/>
    <property type="match status" value="1"/>
</dbReference>
<keyword evidence="1 12" id="KW-0533">Nickel</keyword>
<proteinExistence type="inferred from homology"/>
<evidence type="ECO:0000256" key="11">
    <source>
        <dbReference type="ARBA" id="ARBA00022884"/>
    </source>
</evidence>
<feature type="binding site" evidence="12">
    <location>
        <position position="11"/>
    </location>
    <ligand>
        <name>CTP</name>
        <dbReference type="ChEBI" id="CHEBI:37563"/>
    </ligand>
</feature>
<keyword evidence="5 12" id="KW-0479">Metal-binding</keyword>
<feature type="binding site" evidence="12">
    <location>
        <position position="137"/>
    </location>
    <ligand>
        <name>CTP</name>
        <dbReference type="ChEBI" id="CHEBI:37563"/>
    </ligand>
</feature>
<feature type="domain" description="HD" evidence="13">
    <location>
        <begin position="228"/>
        <end position="329"/>
    </location>
</feature>
<dbReference type="SUPFAM" id="SSF81891">
    <property type="entry name" value="Poly A polymerase C-terminal region-like"/>
    <property type="match status" value="1"/>
</dbReference>
<dbReference type="InterPro" id="IPR050124">
    <property type="entry name" value="tRNA_CCA-adding_enzyme"/>
</dbReference>
<dbReference type="RefSeq" id="WP_386718297.1">
    <property type="nucleotide sequence ID" value="NZ_JBHRSZ010000002.1"/>
</dbReference>
<dbReference type="HAMAP" id="MF_01262">
    <property type="entry name" value="CCA_bact_type2"/>
    <property type="match status" value="1"/>
</dbReference>
<feature type="binding site" evidence="12">
    <location>
        <position position="140"/>
    </location>
    <ligand>
        <name>CTP</name>
        <dbReference type="ChEBI" id="CHEBI:37563"/>
    </ligand>
</feature>
<dbReference type="InterPro" id="IPR006674">
    <property type="entry name" value="HD_domain"/>
</dbReference>
<dbReference type="GO" id="GO:0004810">
    <property type="term" value="F:CCA tRNA nucleotidyltransferase activity"/>
    <property type="evidence" value="ECO:0007669"/>
    <property type="project" value="UniProtKB-EC"/>
</dbReference>
<dbReference type="Gene3D" id="1.10.3090.10">
    <property type="entry name" value="cca-adding enzyme, domain 2"/>
    <property type="match status" value="1"/>
</dbReference>
<evidence type="ECO:0000256" key="6">
    <source>
        <dbReference type="ARBA" id="ARBA00022741"/>
    </source>
</evidence>
<comment type="miscellaneous">
    <text evidence="12">A single active site specifically recognizes both ATP and CTP and is responsible for their addition.</text>
</comment>
<evidence type="ECO:0000256" key="4">
    <source>
        <dbReference type="ARBA" id="ARBA00022695"/>
    </source>
</evidence>
<feature type="binding site" evidence="12">
    <location>
        <position position="140"/>
    </location>
    <ligand>
        <name>ATP</name>
        <dbReference type="ChEBI" id="CHEBI:30616"/>
    </ligand>
</feature>
<dbReference type="PANTHER" id="PTHR47545">
    <property type="entry name" value="MULTIFUNCTIONAL CCA PROTEIN"/>
    <property type="match status" value="1"/>
</dbReference>
<evidence type="ECO:0000259" key="13">
    <source>
        <dbReference type="PROSITE" id="PS51831"/>
    </source>
</evidence>
<keyword evidence="2 12" id="KW-0808">Transferase</keyword>
<dbReference type="InterPro" id="IPR002646">
    <property type="entry name" value="PolA_pol_head_dom"/>
</dbReference>
<keyword evidence="9 12" id="KW-0067">ATP-binding</keyword>
<organism evidence="14 15">
    <name type="scientific">Litoribrevibacter euphylliae</name>
    <dbReference type="NCBI Taxonomy" id="1834034"/>
    <lineage>
        <taxon>Bacteria</taxon>
        <taxon>Pseudomonadati</taxon>
        <taxon>Pseudomonadota</taxon>
        <taxon>Gammaproteobacteria</taxon>
        <taxon>Oceanospirillales</taxon>
        <taxon>Oceanospirillaceae</taxon>
        <taxon>Litoribrevibacter</taxon>
    </lineage>
</organism>
<comment type="subunit">
    <text evidence="12">Monomer. Can also form homodimers and oligomers.</text>
</comment>
<dbReference type="CDD" id="cd05398">
    <property type="entry name" value="NT_ClassII-CCAase"/>
    <property type="match status" value="1"/>
</dbReference>
<evidence type="ECO:0000256" key="10">
    <source>
        <dbReference type="ARBA" id="ARBA00022842"/>
    </source>
</evidence>
<dbReference type="Gene3D" id="3.30.460.10">
    <property type="entry name" value="Beta Polymerase, domain 2"/>
    <property type="match status" value="1"/>
</dbReference>
<dbReference type="InterPro" id="IPR003607">
    <property type="entry name" value="HD/PDEase_dom"/>
</dbReference>
<comment type="caution">
    <text evidence="14">The sequence shown here is derived from an EMBL/GenBank/DDBJ whole genome shotgun (WGS) entry which is preliminary data.</text>
</comment>
<dbReference type="HAMAP" id="MF_01261">
    <property type="entry name" value="CCA_bact_type1"/>
    <property type="match status" value="1"/>
</dbReference>
<accession>A0ABV7HAF2</accession>
<evidence type="ECO:0000313" key="15">
    <source>
        <dbReference type="Proteomes" id="UP001595476"/>
    </source>
</evidence>
<dbReference type="EC" id="2.7.7.72" evidence="12"/>
<dbReference type="PROSITE" id="PS51831">
    <property type="entry name" value="HD"/>
    <property type="match status" value="1"/>
</dbReference>
<keyword evidence="6 12" id="KW-0547">Nucleotide-binding</keyword>
<evidence type="ECO:0000256" key="5">
    <source>
        <dbReference type="ARBA" id="ARBA00022723"/>
    </source>
</evidence>
<keyword evidence="7 12" id="KW-0692">RNA repair</keyword>
<dbReference type="InterPro" id="IPR012006">
    <property type="entry name" value="CCA_bact"/>
</dbReference>
<evidence type="ECO:0000256" key="1">
    <source>
        <dbReference type="ARBA" id="ARBA00022596"/>
    </source>
</evidence>
<keyword evidence="15" id="KW-1185">Reference proteome</keyword>
<dbReference type="NCBIfam" id="NF008137">
    <property type="entry name" value="PRK10885.1"/>
    <property type="match status" value="1"/>
</dbReference>
<evidence type="ECO:0000256" key="2">
    <source>
        <dbReference type="ARBA" id="ARBA00022679"/>
    </source>
</evidence>
<keyword evidence="4 12" id="KW-0548">Nucleotidyltransferase</keyword>
<feature type="binding site" evidence="12">
    <location>
        <position position="23"/>
    </location>
    <ligand>
        <name>Mg(2+)</name>
        <dbReference type="ChEBI" id="CHEBI:18420"/>
    </ligand>
</feature>
<keyword evidence="8 12" id="KW-0378">Hydrolase</keyword>
<keyword evidence="12" id="KW-0511">Multifunctional enzyme</keyword>
<comment type="cofactor">
    <cofactor evidence="12">
        <name>Ni(2+)</name>
        <dbReference type="ChEBI" id="CHEBI:49786"/>
    </cofactor>
    <text evidence="12">Nickel for phosphatase activity.</text>
</comment>
<dbReference type="PIRSF" id="PIRSF000813">
    <property type="entry name" value="CCA_bact"/>
    <property type="match status" value="1"/>
</dbReference>
<dbReference type="EC" id="3.1.3.-" evidence="12"/>
<comment type="domain">
    <text evidence="12">Comprises two domains: an N-terminal domain containing the nucleotidyltransferase activity and a C-terminal HD domain associated with both phosphodiesterase and phosphatase activities.</text>
</comment>